<evidence type="ECO:0000313" key="8">
    <source>
        <dbReference type="Proteomes" id="UP000095210"/>
    </source>
</evidence>
<dbReference type="RefSeq" id="WP_084643236.1">
    <property type="nucleotide sequence ID" value="NZ_CP014859.1"/>
</dbReference>
<dbReference type="PANTHER" id="PTHR30136:SF35">
    <property type="entry name" value="HTH-TYPE TRANSCRIPTIONAL REGULATOR RV1719"/>
    <property type="match status" value="1"/>
</dbReference>
<organism evidence="7 8">
    <name type="scientific">Actinoalloteichus hymeniacidonis</name>
    <dbReference type="NCBI Taxonomy" id="340345"/>
    <lineage>
        <taxon>Bacteria</taxon>
        <taxon>Bacillati</taxon>
        <taxon>Actinomycetota</taxon>
        <taxon>Actinomycetes</taxon>
        <taxon>Pseudonocardiales</taxon>
        <taxon>Pseudonocardiaceae</taxon>
        <taxon>Actinoalloteichus</taxon>
    </lineage>
</organism>
<dbReference type="PANTHER" id="PTHR30136">
    <property type="entry name" value="HELIX-TURN-HELIX TRANSCRIPTIONAL REGULATOR, ICLR FAMILY"/>
    <property type="match status" value="1"/>
</dbReference>
<dbReference type="GO" id="GO:0045892">
    <property type="term" value="P:negative regulation of DNA-templated transcription"/>
    <property type="evidence" value="ECO:0007669"/>
    <property type="project" value="TreeGrafter"/>
</dbReference>
<evidence type="ECO:0000259" key="5">
    <source>
        <dbReference type="PROSITE" id="PS51077"/>
    </source>
</evidence>
<dbReference type="InterPro" id="IPR014757">
    <property type="entry name" value="Tscrpt_reg_IclR_C"/>
</dbReference>
<dbReference type="SUPFAM" id="SSF46785">
    <property type="entry name" value="Winged helix' DNA-binding domain"/>
    <property type="match status" value="1"/>
</dbReference>
<dbReference type="CDD" id="cd00090">
    <property type="entry name" value="HTH_ARSR"/>
    <property type="match status" value="1"/>
</dbReference>
<gene>
    <name evidence="7" type="ORF">TL08_18545</name>
</gene>
<sequence length="311" mass="33518">MSDSGRTQVRWRRSEAVPVDLAPIGLERVRLTPLQQAAATSPQPRRGGRPDAEAGPDDSGDAAKSGGGPLRRSLAVLEELAAASGPLTLSELSELVNLPKSTLHRQMRVLTELGLADRRESKSYELGSYIFQLAASNGPDRVRNISEELTPFLLDLFQTTRLVVSVGALSGLEVWHTGILYRRDHRRIAAAWREPVPAFGSAAGRLLLARSVSDPSELCGIVPTGQTGWNPARAKVLRREFDSIRRTGLSWSRSDAIPGLVEVAAPIHLGNQYPVAAIVLCGMANELDLRKIGGVLLDSVGGIETNLSMAR</sequence>
<evidence type="ECO:0000256" key="3">
    <source>
        <dbReference type="ARBA" id="ARBA00023163"/>
    </source>
</evidence>
<dbReference type="InterPro" id="IPR011991">
    <property type="entry name" value="ArsR-like_HTH"/>
</dbReference>
<dbReference type="InterPro" id="IPR036390">
    <property type="entry name" value="WH_DNA-bd_sf"/>
</dbReference>
<keyword evidence="8" id="KW-1185">Reference proteome</keyword>
<dbReference type="GO" id="GO:0003700">
    <property type="term" value="F:DNA-binding transcription factor activity"/>
    <property type="evidence" value="ECO:0007669"/>
    <property type="project" value="TreeGrafter"/>
</dbReference>
<dbReference type="Gene3D" id="1.10.10.10">
    <property type="entry name" value="Winged helix-like DNA-binding domain superfamily/Winged helix DNA-binding domain"/>
    <property type="match status" value="1"/>
</dbReference>
<keyword evidence="2" id="KW-0238">DNA-binding</keyword>
<dbReference type="SMART" id="SM00346">
    <property type="entry name" value="HTH_ICLR"/>
    <property type="match status" value="1"/>
</dbReference>
<feature type="domain" description="HTH iclR-type" evidence="5">
    <location>
        <begin position="67"/>
        <end position="128"/>
    </location>
</feature>
<dbReference type="Pfam" id="PF09339">
    <property type="entry name" value="HTH_IclR"/>
    <property type="match status" value="1"/>
</dbReference>
<evidence type="ECO:0000256" key="4">
    <source>
        <dbReference type="SAM" id="MobiDB-lite"/>
    </source>
</evidence>
<dbReference type="PROSITE" id="PS51078">
    <property type="entry name" value="ICLR_ED"/>
    <property type="match status" value="1"/>
</dbReference>
<dbReference type="AlphaFoldDB" id="A0AAC9HS05"/>
<dbReference type="Proteomes" id="UP000095210">
    <property type="component" value="Chromosome"/>
</dbReference>
<dbReference type="InterPro" id="IPR050707">
    <property type="entry name" value="HTH_MetabolicPath_Reg"/>
</dbReference>
<dbReference type="SUPFAM" id="SSF55781">
    <property type="entry name" value="GAF domain-like"/>
    <property type="match status" value="1"/>
</dbReference>
<protein>
    <submittedName>
        <fullName evidence="7">Transcriptional regulator, IclR family</fullName>
    </submittedName>
</protein>
<evidence type="ECO:0000259" key="6">
    <source>
        <dbReference type="PROSITE" id="PS51078"/>
    </source>
</evidence>
<dbReference type="GO" id="GO:0003677">
    <property type="term" value="F:DNA binding"/>
    <property type="evidence" value="ECO:0007669"/>
    <property type="project" value="UniProtKB-KW"/>
</dbReference>
<proteinExistence type="predicted"/>
<keyword evidence="1" id="KW-0805">Transcription regulation</keyword>
<evidence type="ECO:0000256" key="2">
    <source>
        <dbReference type="ARBA" id="ARBA00023125"/>
    </source>
</evidence>
<feature type="domain" description="IclR-ED" evidence="6">
    <location>
        <begin position="122"/>
        <end position="311"/>
    </location>
</feature>
<dbReference type="EMBL" id="CP014859">
    <property type="protein sequence ID" value="AOS64504.1"/>
    <property type="molecule type" value="Genomic_DNA"/>
</dbReference>
<dbReference type="KEGG" id="ahm:TL08_18545"/>
<dbReference type="PROSITE" id="PS51077">
    <property type="entry name" value="HTH_ICLR"/>
    <property type="match status" value="1"/>
</dbReference>
<evidence type="ECO:0000256" key="1">
    <source>
        <dbReference type="ARBA" id="ARBA00023015"/>
    </source>
</evidence>
<feature type="compositionally biased region" description="Polar residues" evidence="4">
    <location>
        <begin position="33"/>
        <end position="43"/>
    </location>
</feature>
<keyword evidence="3" id="KW-0804">Transcription</keyword>
<reference evidence="8" key="1">
    <citation type="submission" date="2016-03" db="EMBL/GenBank/DDBJ databases">
        <title>Complete genome sequence of the type strain Actinoalloteichus hymeniacidonis DSM 45092.</title>
        <authorList>
            <person name="Schaffert L."/>
            <person name="Albersmeier A."/>
            <person name="Winkler A."/>
            <person name="Kalinowski J."/>
            <person name="Zotchev S."/>
            <person name="Ruckert C."/>
        </authorList>
    </citation>
    <scope>NUCLEOTIDE SEQUENCE [LARGE SCALE GENOMIC DNA]</scope>
    <source>
        <strain evidence="8">HPA177(T) (DSM 45092(T))</strain>
    </source>
</reference>
<name>A0AAC9HS05_9PSEU</name>
<dbReference type="InterPro" id="IPR029016">
    <property type="entry name" value="GAF-like_dom_sf"/>
</dbReference>
<accession>A0AAC9HS05</accession>
<dbReference type="Pfam" id="PF01614">
    <property type="entry name" value="IclR_C"/>
    <property type="match status" value="1"/>
</dbReference>
<feature type="region of interest" description="Disordered" evidence="4">
    <location>
        <begin position="30"/>
        <end position="68"/>
    </location>
</feature>
<evidence type="ECO:0000313" key="7">
    <source>
        <dbReference type="EMBL" id="AOS64504.1"/>
    </source>
</evidence>
<dbReference type="Gene3D" id="3.30.450.40">
    <property type="match status" value="1"/>
</dbReference>
<dbReference type="InterPro" id="IPR036388">
    <property type="entry name" value="WH-like_DNA-bd_sf"/>
</dbReference>
<dbReference type="InterPro" id="IPR005471">
    <property type="entry name" value="Tscrpt_reg_IclR_N"/>
</dbReference>